<protein>
    <submittedName>
        <fullName evidence="1">Uncharacterized protein</fullName>
    </submittedName>
</protein>
<reference evidence="1" key="1">
    <citation type="journal article" date="2021" name="New Phytol.">
        <title>Evolutionary innovations through gain and loss of genes in the ectomycorrhizal Boletales.</title>
        <authorList>
            <person name="Wu G."/>
            <person name="Miyauchi S."/>
            <person name="Morin E."/>
            <person name="Kuo A."/>
            <person name="Drula E."/>
            <person name="Varga T."/>
            <person name="Kohler A."/>
            <person name="Feng B."/>
            <person name="Cao Y."/>
            <person name="Lipzen A."/>
            <person name="Daum C."/>
            <person name="Hundley H."/>
            <person name="Pangilinan J."/>
            <person name="Johnson J."/>
            <person name="Barry K."/>
            <person name="LaButti K."/>
            <person name="Ng V."/>
            <person name="Ahrendt S."/>
            <person name="Min B."/>
            <person name="Choi I.G."/>
            <person name="Park H."/>
            <person name="Plett J.M."/>
            <person name="Magnuson J."/>
            <person name="Spatafora J.W."/>
            <person name="Nagy L.G."/>
            <person name="Henrissat B."/>
            <person name="Grigoriev I.V."/>
            <person name="Yang Z.L."/>
            <person name="Xu J."/>
            <person name="Martin F.M."/>
        </authorList>
    </citation>
    <scope>NUCLEOTIDE SEQUENCE</scope>
    <source>
        <strain evidence="1">KUC20120723A-06</strain>
    </source>
</reference>
<evidence type="ECO:0000313" key="1">
    <source>
        <dbReference type="EMBL" id="KAH7922270.1"/>
    </source>
</evidence>
<organism evidence="1 2">
    <name type="scientific">Leucogyrophana mollusca</name>
    <dbReference type="NCBI Taxonomy" id="85980"/>
    <lineage>
        <taxon>Eukaryota</taxon>
        <taxon>Fungi</taxon>
        <taxon>Dikarya</taxon>
        <taxon>Basidiomycota</taxon>
        <taxon>Agaricomycotina</taxon>
        <taxon>Agaricomycetes</taxon>
        <taxon>Agaricomycetidae</taxon>
        <taxon>Boletales</taxon>
        <taxon>Boletales incertae sedis</taxon>
        <taxon>Leucogyrophana</taxon>
    </lineage>
</organism>
<name>A0ACB8B9A5_9AGAM</name>
<dbReference type="Proteomes" id="UP000790709">
    <property type="component" value="Unassembled WGS sequence"/>
</dbReference>
<dbReference type="EMBL" id="MU266491">
    <property type="protein sequence ID" value="KAH7922270.1"/>
    <property type="molecule type" value="Genomic_DNA"/>
</dbReference>
<proteinExistence type="predicted"/>
<sequence>MIVAGWQLKNPQTLPDWIAKHFRPPASRCAMDSFIQILYTTQFINYLTMASAAVVMYDHLLNFSEELDLIWNRQWSLTTVLYLVARYSGSVSVFGEATTLVGLDWTLTVMKTLSIVVVWSTDVFTIAMQGILLMRVYALCNKSKKVLVFLLVCFFAQAIVVVVLAGIQCNLSSLGKYLLSAGPPIGSVTQEASTNPSALGSTPTVEAAVALAFDTMMLAFAVFAFIIHAVESRRLTGHWSVNPLIKVLATDQTLYFFCYAVRQAIVIPMAAPTISLYDFSLLDGTSNLLSALVVIAGPRMVISLRARELKTRENTFQEEVSTIRFGARDPPVRSIGDVEPVVERDSQGDEVETADQQV</sequence>
<evidence type="ECO:0000313" key="2">
    <source>
        <dbReference type="Proteomes" id="UP000790709"/>
    </source>
</evidence>
<keyword evidence="2" id="KW-1185">Reference proteome</keyword>
<accession>A0ACB8B9A5</accession>
<gene>
    <name evidence="1" type="ORF">BV22DRAFT_669832</name>
</gene>
<comment type="caution">
    <text evidence="1">The sequence shown here is derived from an EMBL/GenBank/DDBJ whole genome shotgun (WGS) entry which is preliminary data.</text>
</comment>